<dbReference type="Gene3D" id="2.20.25.90">
    <property type="entry name" value="ADC-like domains"/>
    <property type="match status" value="1"/>
</dbReference>
<protein>
    <submittedName>
        <fullName evidence="7">Assimilatory nitrate reductase large subunit</fullName>
        <ecNumber evidence="7">1.7.99.4</ecNumber>
    </submittedName>
</protein>
<dbReference type="InterPro" id="IPR006963">
    <property type="entry name" value="Mopterin_OxRdtase_4Fe-4S_dom"/>
</dbReference>
<feature type="domain" description="4Fe-4S Mo/W bis-MGD-type" evidence="6">
    <location>
        <begin position="19"/>
        <end position="75"/>
    </location>
</feature>
<dbReference type="PANTHER" id="PTHR43105">
    <property type="entry name" value="RESPIRATORY NITRATE REDUCTASE"/>
    <property type="match status" value="1"/>
</dbReference>
<dbReference type="InterPro" id="IPR050123">
    <property type="entry name" value="Prok_molybdopt-oxidoreductase"/>
</dbReference>
<evidence type="ECO:0000256" key="3">
    <source>
        <dbReference type="ARBA" id="ARBA00022723"/>
    </source>
</evidence>
<evidence type="ECO:0000256" key="1">
    <source>
        <dbReference type="ARBA" id="ARBA00001942"/>
    </source>
</evidence>
<accession>A0A0D0F7I4</accession>
<proteinExistence type="predicted"/>
<dbReference type="Gene3D" id="3.40.50.740">
    <property type="match status" value="1"/>
</dbReference>
<evidence type="ECO:0000256" key="4">
    <source>
        <dbReference type="ARBA" id="ARBA00023004"/>
    </source>
</evidence>
<sequence>MSWETERTDINMYSQGDIDKWVYSTCNICSIGCGCYIAVKDEKIVGIKGNSAHPINRGRLGPKGENQWYANNSPDRLLTPMIRDSSGKLVPATWDEAMNLMVKKATDSLKQRGSNSDSTGQGLLEDYYTIAKFRRAGLQTHLLDANTRLCTATTEFCLLQSFC</sequence>
<evidence type="ECO:0000313" key="8">
    <source>
        <dbReference type="Proteomes" id="UP000032076"/>
    </source>
</evidence>
<dbReference type="OrthoDB" id="9805142at2"/>
<keyword evidence="2" id="KW-0004">4Fe-4S</keyword>
<dbReference type="Pfam" id="PF04879">
    <property type="entry name" value="Molybdop_Fe4S4"/>
    <property type="match status" value="1"/>
</dbReference>
<keyword evidence="7" id="KW-0560">Oxidoreductase</keyword>
<dbReference type="GO" id="GO:0046872">
    <property type="term" value="F:metal ion binding"/>
    <property type="evidence" value="ECO:0007669"/>
    <property type="project" value="UniProtKB-KW"/>
</dbReference>
<dbReference type="EC" id="1.7.99.4" evidence="7"/>
<evidence type="ECO:0000259" key="6">
    <source>
        <dbReference type="PROSITE" id="PS51669"/>
    </source>
</evidence>
<evidence type="ECO:0000256" key="2">
    <source>
        <dbReference type="ARBA" id="ARBA00022485"/>
    </source>
</evidence>
<name>A0A0D0F7I4_9BACI</name>
<gene>
    <name evidence="7" type="ORF">B4167_2097</name>
</gene>
<dbReference type="RefSeq" id="WP_041846742.1">
    <property type="nucleotide sequence ID" value="NZ_JXLR01000120.1"/>
</dbReference>
<dbReference type="GO" id="GO:0016491">
    <property type="term" value="F:oxidoreductase activity"/>
    <property type="evidence" value="ECO:0007669"/>
    <property type="project" value="UniProtKB-KW"/>
</dbReference>
<dbReference type="AlphaFoldDB" id="A0A0D0F7I4"/>
<reference evidence="7 8" key="1">
    <citation type="submission" date="2015-01" db="EMBL/GenBank/DDBJ databases">
        <title>Draft Genome Sequences of Four Bacillus thermoamylovorans Strains, Isolated From Food Products.</title>
        <authorList>
            <person name="Krawcyk A.O."/>
            <person name="Berendsen E.M."/>
            <person name="Eijlander R.T."/>
            <person name="de Jong A."/>
            <person name="Wells-Bennik M."/>
            <person name="Kuipers O.P."/>
        </authorList>
    </citation>
    <scope>NUCLEOTIDE SEQUENCE [LARGE SCALE GENOMIC DNA]</scope>
    <source>
        <strain evidence="7 8">B4167</strain>
    </source>
</reference>
<dbReference type="InterPro" id="IPR006656">
    <property type="entry name" value="Mopterin_OxRdtase"/>
</dbReference>
<comment type="caution">
    <text evidence="7">The sequence shown here is derived from an EMBL/GenBank/DDBJ whole genome shotgun (WGS) entry which is preliminary data.</text>
</comment>
<dbReference type="Proteomes" id="UP000032076">
    <property type="component" value="Unassembled WGS sequence"/>
</dbReference>
<dbReference type="GO" id="GO:0051539">
    <property type="term" value="F:4 iron, 4 sulfur cluster binding"/>
    <property type="evidence" value="ECO:0007669"/>
    <property type="project" value="UniProtKB-KW"/>
</dbReference>
<keyword evidence="5" id="KW-0411">Iron-sulfur</keyword>
<dbReference type="PROSITE" id="PS51669">
    <property type="entry name" value="4FE4S_MOW_BIS_MGD"/>
    <property type="match status" value="1"/>
</dbReference>
<organism evidence="7 8">
    <name type="scientific">Caldibacillus thermoamylovorans</name>
    <dbReference type="NCBI Taxonomy" id="35841"/>
    <lineage>
        <taxon>Bacteria</taxon>
        <taxon>Bacillati</taxon>
        <taxon>Bacillota</taxon>
        <taxon>Bacilli</taxon>
        <taxon>Bacillales</taxon>
        <taxon>Bacillaceae</taxon>
        <taxon>Caldibacillus</taxon>
    </lineage>
</organism>
<keyword evidence="3" id="KW-0479">Metal-binding</keyword>
<keyword evidence="4" id="KW-0408">Iron</keyword>
<evidence type="ECO:0000313" key="7">
    <source>
        <dbReference type="EMBL" id="KIO73458.1"/>
    </source>
</evidence>
<evidence type="ECO:0000256" key="5">
    <source>
        <dbReference type="ARBA" id="ARBA00023014"/>
    </source>
</evidence>
<dbReference type="Pfam" id="PF00384">
    <property type="entry name" value="Molybdopterin"/>
    <property type="match status" value="1"/>
</dbReference>
<dbReference type="SMART" id="SM00926">
    <property type="entry name" value="Molybdop_Fe4S4"/>
    <property type="match status" value="1"/>
</dbReference>
<dbReference type="PANTHER" id="PTHR43105:SF10">
    <property type="entry name" value="NADH-QUINONE OXIDOREDUCTASE SUBUNIT G"/>
    <property type="match status" value="1"/>
</dbReference>
<comment type="cofactor">
    <cofactor evidence="1">
        <name>Mo-bis(molybdopterin guanine dinucleotide)</name>
        <dbReference type="ChEBI" id="CHEBI:60539"/>
    </cofactor>
</comment>
<dbReference type="EMBL" id="JXLU01000040">
    <property type="protein sequence ID" value="KIO73458.1"/>
    <property type="molecule type" value="Genomic_DNA"/>
</dbReference>
<dbReference type="SUPFAM" id="SSF53706">
    <property type="entry name" value="Formate dehydrogenase/DMSO reductase, domains 1-3"/>
    <property type="match status" value="1"/>
</dbReference>
<dbReference type="PROSITE" id="PS51257">
    <property type="entry name" value="PROKAR_LIPOPROTEIN"/>
    <property type="match status" value="1"/>
</dbReference>